<evidence type="ECO:0000259" key="1">
    <source>
        <dbReference type="Pfam" id="PF09851"/>
    </source>
</evidence>
<sequence length="121" mass="13470">MAKTKKGGYIDRFLKKADKAIEEGIKRADEALDDAVEFGEMAASQAKKTSDELTKKAIKEKEKIQAKGIKKINEGMATARMISGKADEDLVTLEKLGKLRKAGVLTEKEFQEKKKKILSRI</sequence>
<comment type="caution">
    <text evidence="2">The sequence shown here is derived from an EMBL/GenBank/DDBJ whole genome shotgun (WGS) entry which is preliminary data.</text>
</comment>
<name>I3D2Q2_9ARCH</name>
<proteinExistence type="predicted"/>
<reference evidence="2 3" key="1">
    <citation type="journal article" date="2012" name="J. Bacteriol.">
        <title>Genome sequence of "Candidatus Nitrosopumilus salaria" BD31, an ammonia-oxidizing archaeon from the San Francisco Bay estuary.</title>
        <authorList>
            <person name="Mosier A.C."/>
            <person name="Allen E.E."/>
            <person name="Kim M."/>
            <person name="Ferriera S."/>
            <person name="Francis C.A."/>
        </authorList>
    </citation>
    <scope>NUCLEOTIDE SEQUENCE [LARGE SCALE GENOMIC DNA]</scope>
    <source>
        <strain evidence="2 3">BD31</strain>
    </source>
</reference>
<dbReference type="Pfam" id="PF09851">
    <property type="entry name" value="SHOCT"/>
    <property type="match status" value="1"/>
</dbReference>
<dbReference type="EMBL" id="AEXL02000090">
    <property type="protein sequence ID" value="EIJ65995.1"/>
    <property type="molecule type" value="Genomic_DNA"/>
</dbReference>
<feature type="domain" description="SHOCT" evidence="1">
    <location>
        <begin position="93"/>
        <end position="118"/>
    </location>
</feature>
<gene>
    <name evidence="2" type="ORF">BD31_I0122</name>
</gene>
<dbReference type="OrthoDB" id="3293at2157"/>
<organism evidence="2 3">
    <name type="scientific">Candidatus Nitrosopumilus salarius BD31</name>
    <dbReference type="NCBI Taxonomy" id="859350"/>
    <lineage>
        <taxon>Archaea</taxon>
        <taxon>Nitrososphaerota</taxon>
        <taxon>Nitrososphaeria</taxon>
        <taxon>Nitrosopumilales</taxon>
        <taxon>Nitrosopumilaceae</taxon>
        <taxon>Nitrosopumilus</taxon>
    </lineage>
</organism>
<keyword evidence="3" id="KW-1185">Reference proteome</keyword>
<protein>
    <recommendedName>
        <fullName evidence="1">SHOCT domain-containing protein</fullName>
    </recommendedName>
</protein>
<dbReference type="RefSeq" id="WP_008299445.1">
    <property type="nucleotide sequence ID" value="NZ_AEXL02000090.1"/>
</dbReference>
<accession>I3D2Q2</accession>
<dbReference type="AlphaFoldDB" id="I3D2Q2"/>
<dbReference type="InterPro" id="IPR018649">
    <property type="entry name" value="SHOCT"/>
</dbReference>
<evidence type="ECO:0000313" key="3">
    <source>
        <dbReference type="Proteomes" id="UP000003423"/>
    </source>
</evidence>
<evidence type="ECO:0000313" key="2">
    <source>
        <dbReference type="EMBL" id="EIJ65995.1"/>
    </source>
</evidence>
<dbReference type="Proteomes" id="UP000003423">
    <property type="component" value="Unassembled WGS sequence"/>
</dbReference>
<dbReference type="PATRIC" id="fig|859350.6.peg.1050"/>